<dbReference type="InterPro" id="IPR000821">
    <property type="entry name" value="Ala_racemase"/>
</dbReference>
<dbReference type="InterPro" id="IPR011079">
    <property type="entry name" value="Ala_racemase_C"/>
</dbReference>
<dbReference type="GO" id="GO:0016874">
    <property type="term" value="F:ligase activity"/>
    <property type="evidence" value="ECO:0007669"/>
    <property type="project" value="UniProtKB-KW"/>
</dbReference>
<dbReference type="NCBIfam" id="NF008897">
    <property type="entry name" value="PRK11930.1"/>
    <property type="match status" value="1"/>
</dbReference>
<dbReference type="NCBIfam" id="TIGR00492">
    <property type="entry name" value="alr"/>
    <property type="match status" value="1"/>
</dbReference>
<dbReference type="PANTHER" id="PTHR30511">
    <property type="entry name" value="ALANINE RACEMASE"/>
    <property type="match status" value="1"/>
</dbReference>
<dbReference type="Gene3D" id="3.40.1390.10">
    <property type="entry name" value="MurE/MurF, N-terminal domain"/>
    <property type="match status" value="1"/>
</dbReference>
<feature type="active site" description="Proton acceptor; specific for D-alanine" evidence="4">
    <location>
        <position position="501"/>
    </location>
</feature>
<dbReference type="Gene3D" id="3.90.190.20">
    <property type="entry name" value="Mur ligase, C-terminal domain"/>
    <property type="match status" value="1"/>
</dbReference>
<keyword evidence="2 4" id="KW-0663">Pyridoxal phosphate</keyword>
<dbReference type="HAMAP" id="MF_01201">
    <property type="entry name" value="Ala_racemase"/>
    <property type="match status" value="1"/>
</dbReference>
<dbReference type="Gene3D" id="3.20.20.10">
    <property type="entry name" value="Alanine racemase"/>
    <property type="match status" value="1"/>
</dbReference>
<dbReference type="Pfam" id="PF08245">
    <property type="entry name" value="Mur_ligase_M"/>
    <property type="match status" value="1"/>
</dbReference>
<sequence length="832" mass="91422">MDRLVSPSFSPATLAMAFAVTPHLSHDRAVSHILTDSRSLLTPEETLFFAIRTESGDGHRYIESLYERGVRSFVVEQLSSETEAKYSGCNWYVVTSSITALQALARTHRERFPLLHTIGITGSNGKTVVKELLYQLLSPCFHTMRSPRSYNSQIGVPLSVLSITATDEVALIEAGISRPGEMAALEEVIAPQLGVFTSLGSAHQEGFASLEEKLDEKLRLFKRSTSLFYSLDTPLVAEAMRERFPTKSHYTWSHQDPAATVYVRTTETTSTTTALVCVVAGEEYPLTVPFTDAAYLEDIACCLTLVAALAPQLLAVPEAWRALTSISMRLEVKDGLQGNTLIDDAYSCDLQSLSIALDFLRRRASATGARPVLLLSDIEGSGRSDADLYAEVAGLIQSYGVDEVFAVGEHLTASAGLFDAAHTHFFATTSELLASPLLSRLHDSCILIKGARRFALDQVYRRLSSREHQTVLDIDLSAVVHNLNHYRSLLPPEHPLICMIKADGYGTGAFELARTLQEHRVDYLAVAVADEGRELRDKGIRTHIMIMNPELSVADTLFSHRLEPEVYSMELLEGLCERARIAGITAFPIHLKVDSGMHRLGFAPADLPAVGAYLREHPELRVSSVFSHLAAADEPDKRDFTERQAKTFIAATEALTAALGYQPKRHLLNTAGIERFPEYALDMARLGIGLYGVSATGRPGVEPIARLTTVLLQIRELPAGEAIGYGCRGITSRPSRIAVIPIGYADGFSRRLSRGAYSVLLHGRLCPTIGNVCMDACMIDITDVPEARVGDEVLIFGGEERPITVLAEACDTIPYEILTTLSTRIQRRYWRE</sequence>
<evidence type="ECO:0000256" key="1">
    <source>
        <dbReference type="ARBA" id="ARBA00001933"/>
    </source>
</evidence>
<dbReference type="Gene3D" id="2.40.37.10">
    <property type="entry name" value="Lyase, Ornithine Decarboxylase, Chain A, domain 1"/>
    <property type="match status" value="1"/>
</dbReference>
<evidence type="ECO:0000256" key="4">
    <source>
        <dbReference type="HAMAP-Rule" id="MF_01201"/>
    </source>
</evidence>
<dbReference type="InterPro" id="IPR036565">
    <property type="entry name" value="Mur-like_cat_sf"/>
</dbReference>
<evidence type="ECO:0000313" key="7">
    <source>
        <dbReference type="Proteomes" id="UP000653477"/>
    </source>
</evidence>
<keyword evidence="3 4" id="KW-0413">Isomerase</keyword>
<dbReference type="CDD" id="cd00430">
    <property type="entry name" value="PLPDE_III_AR"/>
    <property type="match status" value="1"/>
</dbReference>
<accession>A0ABQ2H850</accession>
<dbReference type="SUPFAM" id="SSF51419">
    <property type="entry name" value="PLP-binding barrel"/>
    <property type="match status" value="1"/>
</dbReference>
<dbReference type="InterPro" id="IPR029066">
    <property type="entry name" value="PLP-binding_barrel"/>
</dbReference>
<comment type="pathway">
    <text evidence="4">Amino-acid biosynthesis; D-alanine biosynthesis; D-alanine from L-alanine: step 1/1.</text>
</comment>
<feature type="binding site" evidence="4">
    <location>
        <position position="774"/>
    </location>
    <ligand>
        <name>substrate</name>
    </ligand>
</feature>
<dbReference type="Proteomes" id="UP000653477">
    <property type="component" value="Unassembled WGS sequence"/>
</dbReference>
<keyword evidence="6" id="KW-0436">Ligase</keyword>
<feature type="domain" description="Alanine racemase C-terminal" evidence="5">
    <location>
        <begin position="704"/>
        <end position="830"/>
    </location>
</feature>
<protein>
    <recommendedName>
        <fullName evidence="4">Alanine racemase</fullName>
        <ecNumber evidence="4">5.1.1.1</ecNumber>
    </recommendedName>
</protein>
<evidence type="ECO:0000256" key="3">
    <source>
        <dbReference type="ARBA" id="ARBA00023235"/>
    </source>
</evidence>
<feature type="active site" description="Proton acceptor; specific for L-alanine" evidence="4">
    <location>
        <position position="725"/>
    </location>
</feature>
<dbReference type="InterPro" id="IPR001608">
    <property type="entry name" value="Ala_racemase_N"/>
</dbReference>
<comment type="function">
    <text evidence="4">Catalyzes the interconversion of L-alanine and D-alanine. May also act on other amino acids.</text>
</comment>
<comment type="similarity">
    <text evidence="4">Belongs to the alanine racemase family.</text>
</comment>
<dbReference type="SUPFAM" id="SSF50621">
    <property type="entry name" value="Alanine racemase C-terminal domain-like"/>
    <property type="match status" value="1"/>
</dbReference>
<feature type="binding site" evidence="4">
    <location>
        <position position="599"/>
    </location>
    <ligand>
        <name>substrate</name>
    </ligand>
</feature>
<dbReference type="EMBL" id="BMPU01000005">
    <property type="protein sequence ID" value="GGM57437.1"/>
    <property type="molecule type" value="Genomic_DNA"/>
</dbReference>
<comment type="cofactor">
    <cofactor evidence="1 4">
        <name>pyridoxal 5'-phosphate</name>
        <dbReference type="ChEBI" id="CHEBI:597326"/>
    </cofactor>
</comment>
<proteinExistence type="inferred from homology"/>
<feature type="modified residue" description="N6-(pyridoxal phosphate)lysine" evidence="4">
    <location>
        <position position="501"/>
    </location>
</feature>
<dbReference type="InterPro" id="IPR035911">
    <property type="entry name" value="MurE/MurF_N"/>
</dbReference>
<dbReference type="Gene3D" id="3.40.1190.10">
    <property type="entry name" value="Mur-like, catalytic domain"/>
    <property type="match status" value="1"/>
</dbReference>
<evidence type="ECO:0000259" key="5">
    <source>
        <dbReference type="SMART" id="SM01005"/>
    </source>
</evidence>
<organism evidence="6 7">
    <name type="scientific">Porphyromonas pasteri</name>
    <dbReference type="NCBI Taxonomy" id="1583331"/>
    <lineage>
        <taxon>Bacteria</taxon>
        <taxon>Pseudomonadati</taxon>
        <taxon>Bacteroidota</taxon>
        <taxon>Bacteroidia</taxon>
        <taxon>Bacteroidales</taxon>
        <taxon>Porphyromonadaceae</taxon>
        <taxon>Porphyromonas</taxon>
    </lineage>
</organism>
<reference evidence="7" key="1">
    <citation type="journal article" date="2019" name="Int. J. Syst. Evol. Microbiol.">
        <title>The Global Catalogue of Microorganisms (GCM) 10K type strain sequencing project: providing services to taxonomists for standard genome sequencing and annotation.</title>
        <authorList>
            <consortium name="The Broad Institute Genomics Platform"/>
            <consortium name="The Broad Institute Genome Sequencing Center for Infectious Disease"/>
            <person name="Wu L."/>
            <person name="Ma J."/>
        </authorList>
    </citation>
    <scope>NUCLEOTIDE SEQUENCE [LARGE SCALE GENOMIC DNA]</scope>
    <source>
        <strain evidence="7">JCM 30531</strain>
    </source>
</reference>
<dbReference type="Pfam" id="PF00842">
    <property type="entry name" value="Ala_racemase_C"/>
    <property type="match status" value="1"/>
</dbReference>
<dbReference type="InterPro" id="IPR013221">
    <property type="entry name" value="Mur_ligase_cen"/>
</dbReference>
<evidence type="ECO:0000256" key="2">
    <source>
        <dbReference type="ARBA" id="ARBA00022898"/>
    </source>
</evidence>
<dbReference type="RefSeq" id="WP_188808440.1">
    <property type="nucleotide sequence ID" value="NZ_BMPU01000005.1"/>
</dbReference>
<evidence type="ECO:0000313" key="6">
    <source>
        <dbReference type="EMBL" id="GGM57437.1"/>
    </source>
</evidence>
<dbReference type="PANTHER" id="PTHR30511:SF0">
    <property type="entry name" value="ALANINE RACEMASE, CATABOLIC-RELATED"/>
    <property type="match status" value="1"/>
</dbReference>
<dbReference type="InterPro" id="IPR009006">
    <property type="entry name" value="Ala_racemase/Decarboxylase_C"/>
</dbReference>
<dbReference type="SUPFAM" id="SSF53623">
    <property type="entry name" value="MurD-like peptide ligases, catalytic domain"/>
    <property type="match status" value="1"/>
</dbReference>
<keyword evidence="7" id="KW-1185">Reference proteome</keyword>
<dbReference type="Pfam" id="PF01168">
    <property type="entry name" value="Ala_racemase_N"/>
    <property type="match status" value="1"/>
</dbReference>
<comment type="caution">
    <text evidence="6">The sequence shown here is derived from an EMBL/GenBank/DDBJ whole genome shotgun (WGS) entry which is preliminary data.</text>
</comment>
<dbReference type="SUPFAM" id="SSF53244">
    <property type="entry name" value="MurD-like peptide ligases, peptide-binding domain"/>
    <property type="match status" value="1"/>
</dbReference>
<dbReference type="InterPro" id="IPR036615">
    <property type="entry name" value="Mur_ligase_C_dom_sf"/>
</dbReference>
<dbReference type="EC" id="5.1.1.1" evidence="4"/>
<dbReference type="PRINTS" id="PR00992">
    <property type="entry name" value="ALARACEMASE"/>
</dbReference>
<name>A0ABQ2H850_9PORP</name>
<dbReference type="SMART" id="SM01005">
    <property type="entry name" value="Ala_racemase_C"/>
    <property type="match status" value="1"/>
</dbReference>
<gene>
    <name evidence="6" type="ORF">GCM10007088_15470</name>
</gene>
<comment type="catalytic activity">
    <reaction evidence="4">
        <text>L-alanine = D-alanine</text>
        <dbReference type="Rhea" id="RHEA:20249"/>
        <dbReference type="ChEBI" id="CHEBI:57416"/>
        <dbReference type="ChEBI" id="CHEBI:57972"/>
        <dbReference type="EC" id="5.1.1.1"/>
    </reaction>
</comment>
<dbReference type="SUPFAM" id="SSF63418">
    <property type="entry name" value="MurE/MurF N-terminal domain"/>
    <property type="match status" value="1"/>
</dbReference>